<keyword evidence="1" id="KW-0472">Membrane</keyword>
<reference evidence="3" key="1">
    <citation type="submission" date="2013-03" db="EMBL/GenBank/DDBJ databases">
        <title>The Genome Sequence of Anopheles dirus WRAIR2.</title>
        <authorList>
            <consortium name="The Broad Institute Genomics Platform"/>
            <person name="Neafsey D.E."/>
            <person name="Walton C."/>
            <person name="Walker B."/>
            <person name="Young S.K."/>
            <person name="Zeng Q."/>
            <person name="Gargeya S."/>
            <person name="Fitzgerald M."/>
            <person name="Haas B."/>
            <person name="Abouelleil A."/>
            <person name="Allen A.W."/>
            <person name="Alvarado L."/>
            <person name="Arachchi H.M."/>
            <person name="Berlin A.M."/>
            <person name="Chapman S.B."/>
            <person name="Gainer-Dewar J."/>
            <person name="Goldberg J."/>
            <person name="Griggs A."/>
            <person name="Gujja S."/>
            <person name="Hansen M."/>
            <person name="Howarth C."/>
            <person name="Imamovic A."/>
            <person name="Ireland A."/>
            <person name="Larimer J."/>
            <person name="McCowan C."/>
            <person name="Murphy C."/>
            <person name="Pearson M."/>
            <person name="Poon T.W."/>
            <person name="Priest M."/>
            <person name="Roberts A."/>
            <person name="Saif S."/>
            <person name="Shea T."/>
            <person name="Sisk P."/>
            <person name="Sykes S."/>
            <person name="Wortman J."/>
            <person name="Nusbaum C."/>
            <person name="Birren B."/>
        </authorList>
    </citation>
    <scope>NUCLEOTIDE SEQUENCE [LARGE SCALE GENOMIC DNA]</scope>
    <source>
        <strain evidence="3">WRAIR2</strain>
    </source>
</reference>
<keyword evidence="3" id="KW-1185">Reference proteome</keyword>
<accession>A0A182NYK6</accession>
<evidence type="ECO:0000313" key="3">
    <source>
        <dbReference type="Proteomes" id="UP000075884"/>
    </source>
</evidence>
<keyword evidence="1" id="KW-0812">Transmembrane</keyword>
<dbReference type="Proteomes" id="UP000075884">
    <property type="component" value="Unassembled WGS sequence"/>
</dbReference>
<feature type="transmembrane region" description="Helical" evidence="1">
    <location>
        <begin position="12"/>
        <end position="33"/>
    </location>
</feature>
<evidence type="ECO:0000313" key="2">
    <source>
        <dbReference type="EnsemblMetazoa" id="ADIR014903-PB"/>
    </source>
</evidence>
<protein>
    <submittedName>
        <fullName evidence="2">Uncharacterized protein</fullName>
    </submittedName>
</protein>
<evidence type="ECO:0000256" key="1">
    <source>
        <dbReference type="SAM" id="Phobius"/>
    </source>
</evidence>
<dbReference type="AlphaFoldDB" id="A0A182NYK6"/>
<organism evidence="2 3">
    <name type="scientific">Anopheles dirus</name>
    <dbReference type="NCBI Taxonomy" id="7168"/>
    <lineage>
        <taxon>Eukaryota</taxon>
        <taxon>Metazoa</taxon>
        <taxon>Ecdysozoa</taxon>
        <taxon>Arthropoda</taxon>
        <taxon>Hexapoda</taxon>
        <taxon>Insecta</taxon>
        <taxon>Pterygota</taxon>
        <taxon>Neoptera</taxon>
        <taxon>Endopterygota</taxon>
        <taxon>Diptera</taxon>
        <taxon>Nematocera</taxon>
        <taxon>Culicoidea</taxon>
        <taxon>Culicidae</taxon>
        <taxon>Anophelinae</taxon>
        <taxon>Anopheles</taxon>
    </lineage>
</organism>
<proteinExistence type="predicted"/>
<sequence length="34" mass="4178">MRSISMLFFLHFRRIQTAPCVFLFFVFFCLVVNF</sequence>
<dbReference type="VEuPathDB" id="VectorBase:ADIR014903"/>
<reference evidence="2" key="2">
    <citation type="submission" date="2020-05" db="UniProtKB">
        <authorList>
            <consortium name="EnsemblMetazoa"/>
        </authorList>
    </citation>
    <scope>IDENTIFICATION</scope>
    <source>
        <strain evidence="2">WRAIR2</strain>
    </source>
</reference>
<dbReference type="EnsemblMetazoa" id="ADIR014903-RB">
    <property type="protein sequence ID" value="ADIR014903-PB"/>
    <property type="gene ID" value="ADIR014903"/>
</dbReference>
<keyword evidence="1" id="KW-1133">Transmembrane helix</keyword>
<name>A0A182NYK6_9DIPT</name>